<name>A0A7X7R9B4_9RHOO</name>
<evidence type="ECO:0000259" key="1">
    <source>
        <dbReference type="Pfam" id="PF12806"/>
    </source>
</evidence>
<sequence length="64" mass="6852">WQMARAALVAQEKLAAGDGDADFYRAKIITARFYADHVMSQAGGLSYTVVNGAAGALEMPEDLF</sequence>
<reference evidence="2 3" key="1">
    <citation type="journal article" date="2020" name="Biotechnol. Biofuels">
        <title>New insights from the biogas microbiome by comprehensive genome-resolved metagenomics of nearly 1600 species originating from multiple anaerobic digesters.</title>
        <authorList>
            <person name="Campanaro S."/>
            <person name="Treu L."/>
            <person name="Rodriguez-R L.M."/>
            <person name="Kovalovszki A."/>
            <person name="Ziels R.M."/>
            <person name="Maus I."/>
            <person name="Zhu X."/>
            <person name="Kougias P.G."/>
            <person name="Basile A."/>
            <person name="Luo G."/>
            <person name="Schluter A."/>
            <person name="Konstantinidis K.T."/>
            <person name="Angelidaki I."/>
        </authorList>
    </citation>
    <scope>NUCLEOTIDE SEQUENCE [LARGE SCALE GENOMIC DNA]</scope>
    <source>
        <strain evidence="2">AS06rmzACSIP_256</strain>
    </source>
</reference>
<dbReference type="Proteomes" id="UP000536534">
    <property type="component" value="Unassembled WGS sequence"/>
</dbReference>
<dbReference type="Pfam" id="PF12806">
    <property type="entry name" value="Acyl-CoA_dh_C"/>
    <property type="match status" value="1"/>
</dbReference>
<accession>A0A7X7R9B4</accession>
<feature type="non-terminal residue" evidence="2">
    <location>
        <position position="1"/>
    </location>
</feature>
<feature type="domain" description="Acetyl-CoA dehydrogenase-like C-terminal" evidence="1">
    <location>
        <begin position="1"/>
        <end position="60"/>
    </location>
</feature>
<proteinExistence type="predicted"/>
<dbReference type="EMBL" id="JAAYYV010000382">
    <property type="protein sequence ID" value="NLF55436.1"/>
    <property type="molecule type" value="Genomic_DNA"/>
</dbReference>
<protein>
    <submittedName>
        <fullName evidence="2">Acyl-CoA dehydrogenase</fullName>
    </submittedName>
</protein>
<organism evidence="2 3">
    <name type="scientific">Thauera phenolivorans</name>
    <dbReference type="NCBI Taxonomy" id="1792543"/>
    <lineage>
        <taxon>Bacteria</taxon>
        <taxon>Pseudomonadati</taxon>
        <taxon>Pseudomonadota</taxon>
        <taxon>Betaproteobacteria</taxon>
        <taxon>Rhodocyclales</taxon>
        <taxon>Zoogloeaceae</taxon>
        <taxon>Thauera</taxon>
    </lineage>
</organism>
<comment type="caution">
    <text evidence="2">The sequence shown here is derived from an EMBL/GenBank/DDBJ whole genome shotgun (WGS) entry which is preliminary data.</text>
</comment>
<dbReference type="AlphaFoldDB" id="A0A7X7R9B4"/>
<evidence type="ECO:0000313" key="2">
    <source>
        <dbReference type="EMBL" id="NLF55436.1"/>
    </source>
</evidence>
<dbReference type="InterPro" id="IPR025878">
    <property type="entry name" value="Acyl-CoA_dh-like_C_dom"/>
</dbReference>
<gene>
    <name evidence="2" type="ORF">GX576_13755</name>
</gene>
<evidence type="ECO:0000313" key="3">
    <source>
        <dbReference type="Proteomes" id="UP000536534"/>
    </source>
</evidence>